<gene>
    <name evidence="3" type="ORF">VHP8226_04029</name>
</gene>
<evidence type="ECO:0000313" key="3">
    <source>
        <dbReference type="EMBL" id="CAH0530386.1"/>
    </source>
</evidence>
<proteinExistence type="predicted"/>
<feature type="transmembrane region" description="Helical" evidence="2">
    <location>
        <begin position="41"/>
        <end position="65"/>
    </location>
</feature>
<keyword evidence="2" id="KW-1133">Transmembrane helix</keyword>
<feature type="transmembrane region" description="Helical" evidence="2">
    <location>
        <begin position="281"/>
        <end position="302"/>
    </location>
</feature>
<reference evidence="3" key="1">
    <citation type="submission" date="2021-12" db="EMBL/GenBank/DDBJ databases">
        <authorList>
            <person name="Rodrigo-Torres L."/>
            <person name="Arahal R. D."/>
            <person name="Lucena T."/>
        </authorList>
    </citation>
    <scope>NUCLEOTIDE SEQUENCE</scope>
    <source>
        <strain evidence="3">CECT 8226</strain>
    </source>
</reference>
<organism evidence="3 4">
    <name type="scientific">Vibrio hippocampi</name>
    <dbReference type="NCBI Taxonomy" id="654686"/>
    <lineage>
        <taxon>Bacteria</taxon>
        <taxon>Pseudomonadati</taxon>
        <taxon>Pseudomonadota</taxon>
        <taxon>Gammaproteobacteria</taxon>
        <taxon>Vibrionales</taxon>
        <taxon>Vibrionaceae</taxon>
        <taxon>Vibrio</taxon>
    </lineage>
</organism>
<accession>A0ABM8ZP75</accession>
<evidence type="ECO:0008006" key="5">
    <source>
        <dbReference type="Google" id="ProtNLM"/>
    </source>
</evidence>
<dbReference type="Proteomes" id="UP000838160">
    <property type="component" value="Unassembled WGS sequence"/>
</dbReference>
<protein>
    <recommendedName>
        <fullName evidence="5">Na(+)/drug antiporter</fullName>
    </recommendedName>
</protein>
<feature type="transmembrane region" description="Helical" evidence="2">
    <location>
        <begin position="12"/>
        <end position="35"/>
    </location>
</feature>
<feature type="transmembrane region" description="Helical" evidence="2">
    <location>
        <begin position="237"/>
        <end position="261"/>
    </location>
</feature>
<feature type="transmembrane region" description="Helical" evidence="2">
    <location>
        <begin position="323"/>
        <end position="342"/>
    </location>
</feature>
<dbReference type="EMBL" id="CAKLCM010000003">
    <property type="protein sequence ID" value="CAH0530386.1"/>
    <property type="molecule type" value="Genomic_DNA"/>
</dbReference>
<feature type="transmembrane region" description="Helical" evidence="2">
    <location>
        <begin position="193"/>
        <end position="216"/>
    </location>
</feature>
<keyword evidence="1" id="KW-0813">Transport</keyword>
<keyword evidence="2" id="KW-0812">Transmembrane</keyword>
<keyword evidence="4" id="KW-1185">Reference proteome</keyword>
<feature type="transmembrane region" description="Helical" evidence="2">
    <location>
        <begin position="86"/>
        <end position="105"/>
    </location>
</feature>
<feature type="transmembrane region" description="Helical" evidence="2">
    <location>
        <begin position="163"/>
        <end position="181"/>
    </location>
</feature>
<dbReference type="Pfam" id="PF01554">
    <property type="entry name" value="MatE"/>
    <property type="match status" value="2"/>
</dbReference>
<evidence type="ECO:0000256" key="1">
    <source>
        <dbReference type="ARBA" id="ARBA00022448"/>
    </source>
</evidence>
<feature type="transmembrane region" description="Helical" evidence="2">
    <location>
        <begin position="395"/>
        <end position="421"/>
    </location>
</feature>
<dbReference type="PANTHER" id="PTHR43298:SF2">
    <property type="entry name" value="FMN_FAD EXPORTER YEEO-RELATED"/>
    <property type="match status" value="1"/>
</dbReference>
<evidence type="ECO:0000256" key="2">
    <source>
        <dbReference type="SAM" id="Phobius"/>
    </source>
</evidence>
<dbReference type="InterPro" id="IPR002528">
    <property type="entry name" value="MATE_fam"/>
</dbReference>
<evidence type="ECO:0000313" key="4">
    <source>
        <dbReference type="Proteomes" id="UP000838160"/>
    </source>
</evidence>
<feature type="transmembrane region" description="Helical" evidence="2">
    <location>
        <begin position="354"/>
        <end position="374"/>
    </location>
</feature>
<name>A0ABM8ZP75_9VIBR</name>
<feature type="transmembrane region" description="Helical" evidence="2">
    <location>
        <begin position="132"/>
        <end position="151"/>
    </location>
</feature>
<keyword evidence="2" id="KW-0472">Membrane</keyword>
<dbReference type="PANTHER" id="PTHR43298">
    <property type="entry name" value="MULTIDRUG RESISTANCE PROTEIN NORM-RELATED"/>
    <property type="match status" value="1"/>
</dbReference>
<sequence length="457" mass="50245">MPAQSYIRKNLSLAWPLALNALLMQSMLMIDTLLVSPLGEIPLASMGIATTVVAFILGIQMALANGTQLVLSRAVGSGKAESVSKAYYAGMIINLSVAALFWVLLTLFEQPLLLAITDNTSLHSEISHYLDISKYLVIYTAITQVMTALFNSLGRTKVPFKGYLLEMPFNAALSYALIHGVNLSSTWHFAGMGVQGAALGSIAAITLRLLFLSWCLRKDETVILQWQSDWSAMRTNIRLHFIEIFPVAANVTILSIGATIYQLLYSQLNINAYVAITLVWPWFRAGTQFITAWAHSSAISISQAIGSRKMDTLAKDIDTSIDVAVGISIACSVAFFGLSLVIEDIYPVMDPATYQALAVIAPLYIFTPIIRGYNTVHGHVLRALGKTTAVFKINFTGQWVISIPLCALIVLVFDGSVFWAFAIQPFEELVKALPFRQLARKAVKEFNQEKADKLMYD</sequence>
<comment type="caution">
    <text evidence="3">The sequence shown here is derived from an EMBL/GenBank/DDBJ whole genome shotgun (WGS) entry which is preliminary data.</text>
</comment>
<dbReference type="InterPro" id="IPR050222">
    <property type="entry name" value="MATE_MdtK"/>
</dbReference>